<dbReference type="Proteomes" id="UP000308530">
    <property type="component" value="Chromosome"/>
</dbReference>
<dbReference type="InterPro" id="IPR005119">
    <property type="entry name" value="LysR_subst-bd"/>
</dbReference>
<evidence type="ECO:0000256" key="1">
    <source>
        <dbReference type="ARBA" id="ARBA00009437"/>
    </source>
</evidence>
<evidence type="ECO:0000256" key="2">
    <source>
        <dbReference type="ARBA" id="ARBA00023015"/>
    </source>
</evidence>
<dbReference type="InterPro" id="IPR000847">
    <property type="entry name" value="LysR_HTH_N"/>
</dbReference>
<organism evidence="6 7">
    <name type="scientific">Peteryoungia desertarenae</name>
    <dbReference type="NCBI Taxonomy" id="1813451"/>
    <lineage>
        <taxon>Bacteria</taxon>
        <taxon>Pseudomonadati</taxon>
        <taxon>Pseudomonadota</taxon>
        <taxon>Alphaproteobacteria</taxon>
        <taxon>Hyphomicrobiales</taxon>
        <taxon>Rhizobiaceae</taxon>
        <taxon>Peteryoungia</taxon>
    </lineage>
</organism>
<dbReference type="NCBIfam" id="NF009888">
    <property type="entry name" value="PRK13348.1"/>
    <property type="match status" value="1"/>
</dbReference>
<evidence type="ECO:0000256" key="4">
    <source>
        <dbReference type="ARBA" id="ARBA00023163"/>
    </source>
</evidence>
<keyword evidence="3" id="KW-0238">DNA-binding</keyword>
<dbReference type="InterPro" id="IPR036390">
    <property type="entry name" value="WH_DNA-bd_sf"/>
</dbReference>
<evidence type="ECO:0000313" key="6">
    <source>
        <dbReference type="EMBL" id="QLF70906.1"/>
    </source>
</evidence>
<dbReference type="SUPFAM" id="SSF53850">
    <property type="entry name" value="Periplasmic binding protein-like II"/>
    <property type="match status" value="1"/>
</dbReference>
<proteinExistence type="inferred from homology"/>
<reference evidence="6 7" key="1">
    <citation type="submission" date="2020-06" db="EMBL/GenBank/DDBJ databases">
        <title>Genome sequence of Rhizobium sp strain ADMK78.</title>
        <authorList>
            <person name="Rahi P."/>
        </authorList>
    </citation>
    <scope>NUCLEOTIDE SEQUENCE [LARGE SCALE GENOMIC DNA]</scope>
    <source>
        <strain evidence="6 7">ADMK78</strain>
    </source>
</reference>
<dbReference type="NCBIfam" id="TIGR03298">
    <property type="entry name" value="argP"/>
    <property type="match status" value="1"/>
</dbReference>
<dbReference type="Gene3D" id="3.40.190.290">
    <property type="match status" value="1"/>
</dbReference>
<dbReference type="PANTHER" id="PTHR30579:SF2">
    <property type="entry name" value="HTH-TYPE TRANSCRIPTIONAL REGULATOR ARGP"/>
    <property type="match status" value="1"/>
</dbReference>
<evidence type="ECO:0000313" key="7">
    <source>
        <dbReference type="Proteomes" id="UP000308530"/>
    </source>
</evidence>
<keyword evidence="4" id="KW-0804">Transcription</keyword>
<evidence type="ECO:0000256" key="3">
    <source>
        <dbReference type="ARBA" id="ARBA00023125"/>
    </source>
</evidence>
<dbReference type="InterPro" id="IPR036388">
    <property type="entry name" value="WH-like_DNA-bd_sf"/>
</dbReference>
<keyword evidence="2" id="KW-0805">Transcription regulation</keyword>
<sequence>MIDAAQLAALAAVLRLGSFDRAARQLGVTSSAISQRIRLLEERIGAVLVIRSQPCEATETGLRVLRHAEEVGLLEQALRRELGLVEEIATQVTVRLAVNADSLATWFIDAMAETPDLLFDLVLDDQDHSADWLKRGEVRAAISSSPHAVQGCDCLPLGALRYVATASPAFVERWFPAGRVTVASMTKAPALVFNRKDRLQQQWTALVLGEASVGPCHWLPSSQAFVDAAVAGLGWGMNPEGLVRPLIDQGRLAALLPKTPLDVPLYWHVSRSVQSVLRPLTKAVTKAAGRHLRPIEKTGP</sequence>
<dbReference type="NCBIfam" id="NF002964">
    <property type="entry name" value="PRK03635.1"/>
    <property type="match status" value="1"/>
</dbReference>
<dbReference type="PANTHER" id="PTHR30579">
    <property type="entry name" value="TRANSCRIPTIONAL REGULATOR"/>
    <property type="match status" value="1"/>
</dbReference>
<dbReference type="PRINTS" id="PR00039">
    <property type="entry name" value="HTHLYSR"/>
</dbReference>
<dbReference type="SUPFAM" id="SSF46785">
    <property type="entry name" value="Winged helix' DNA-binding domain"/>
    <property type="match status" value="1"/>
</dbReference>
<accession>A0ABX6QRL2</accession>
<dbReference type="InterPro" id="IPR017685">
    <property type="entry name" value="ArgP"/>
</dbReference>
<protein>
    <submittedName>
        <fullName evidence="6">LysR family transcriptional regulator ArgP</fullName>
    </submittedName>
</protein>
<evidence type="ECO:0000259" key="5">
    <source>
        <dbReference type="PROSITE" id="PS50931"/>
    </source>
</evidence>
<comment type="similarity">
    <text evidence="1">Belongs to the LysR transcriptional regulatory family.</text>
</comment>
<dbReference type="PROSITE" id="PS50931">
    <property type="entry name" value="HTH_LYSR"/>
    <property type="match status" value="1"/>
</dbReference>
<dbReference type="Pfam" id="PF00126">
    <property type="entry name" value="HTH_1"/>
    <property type="match status" value="1"/>
</dbReference>
<dbReference type="RefSeq" id="WP_138286472.1">
    <property type="nucleotide sequence ID" value="NZ_CP058350.1"/>
</dbReference>
<gene>
    <name evidence="6" type="ORF">FE840_015895</name>
</gene>
<dbReference type="InterPro" id="IPR050176">
    <property type="entry name" value="LTTR"/>
</dbReference>
<dbReference type="EMBL" id="CP058350">
    <property type="protein sequence ID" value="QLF70906.1"/>
    <property type="molecule type" value="Genomic_DNA"/>
</dbReference>
<dbReference type="Gene3D" id="1.10.10.10">
    <property type="entry name" value="Winged helix-like DNA-binding domain superfamily/Winged helix DNA-binding domain"/>
    <property type="match status" value="1"/>
</dbReference>
<dbReference type="Pfam" id="PF03466">
    <property type="entry name" value="LysR_substrate"/>
    <property type="match status" value="1"/>
</dbReference>
<keyword evidence="7" id="KW-1185">Reference proteome</keyword>
<feature type="domain" description="HTH lysR-type" evidence="5">
    <location>
        <begin position="2"/>
        <end position="58"/>
    </location>
</feature>
<name>A0ABX6QRL2_9HYPH</name>